<keyword evidence="5" id="KW-1185">Reference proteome</keyword>
<protein>
    <recommendedName>
        <fullName evidence="3">N,N-dimethylformamidase beta subunit-like C-terminal domain-containing protein</fullName>
    </recommendedName>
</protein>
<dbReference type="RefSeq" id="WP_095671644.1">
    <property type="nucleotide sequence ID" value="NZ_CP016769.1"/>
</dbReference>
<reference evidence="4 5" key="1">
    <citation type="submission" date="2016-07" db="EMBL/GenBank/DDBJ databases">
        <title>High microdiversification within the ubiquitous acI lineage of Actinobacteria.</title>
        <authorList>
            <person name="Neuenschwander S.M."/>
            <person name="Salcher M."/>
            <person name="Ghai R."/>
            <person name="Pernthaler J."/>
        </authorList>
    </citation>
    <scope>NUCLEOTIDE SEQUENCE [LARGE SCALE GENOMIC DNA]</scope>
    <source>
        <strain evidence="4">MMS-21-148</strain>
    </source>
</reference>
<evidence type="ECO:0000313" key="5">
    <source>
        <dbReference type="Proteomes" id="UP000217144"/>
    </source>
</evidence>
<evidence type="ECO:0000259" key="3">
    <source>
        <dbReference type="Pfam" id="PF20254"/>
    </source>
</evidence>
<evidence type="ECO:0000256" key="2">
    <source>
        <dbReference type="SAM" id="SignalP"/>
    </source>
</evidence>
<evidence type="ECO:0000313" key="4">
    <source>
        <dbReference type="EMBL" id="ASY11161.1"/>
    </source>
</evidence>
<proteinExistence type="predicted"/>
<gene>
    <name evidence="4" type="ORF">A1s21148_06705</name>
</gene>
<dbReference type="AlphaFoldDB" id="A0AAC9YRJ2"/>
<dbReference type="InterPro" id="IPR046540">
    <property type="entry name" value="DMFA2_C"/>
</dbReference>
<dbReference type="Proteomes" id="UP000217144">
    <property type="component" value="Chromosome"/>
</dbReference>
<name>A0AAC9YRJ2_9ACTN</name>
<evidence type="ECO:0000256" key="1">
    <source>
        <dbReference type="SAM" id="MobiDB-lite"/>
    </source>
</evidence>
<dbReference type="Pfam" id="PF20254">
    <property type="entry name" value="DMFA2_C"/>
    <property type="match status" value="1"/>
</dbReference>
<feature type="region of interest" description="Disordered" evidence="1">
    <location>
        <begin position="28"/>
        <end position="47"/>
    </location>
</feature>
<feature type="domain" description="N,N-dimethylformamidase beta subunit-like C-terminal" evidence="3">
    <location>
        <begin position="95"/>
        <end position="406"/>
    </location>
</feature>
<accession>A0AAC9YRJ2</accession>
<keyword evidence="2" id="KW-0732">Signal</keyword>
<dbReference type="EMBL" id="CP016769">
    <property type="protein sequence ID" value="ASY11161.1"/>
    <property type="molecule type" value="Genomic_DNA"/>
</dbReference>
<feature type="signal peptide" evidence="2">
    <location>
        <begin position="1"/>
        <end position="19"/>
    </location>
</feature>
<dbReference type="KEGG" id="plan:A1s21148_06705"/>
<feature type="compositionally biased region" description="Polar residues" evidence="1">
    <location>
        <begin position="28"/>
        <end position="38"/>
    </location>
</feature>
<organism evidence="4 5">
    <name type="scientific">Candidatus Planktophila lacus</name>
    <dbReference type="NCBI Taxonomy" id="1884913"/>
    <lineage>
        <taxon>Bacteria</taxon>
        <taxon>Bacillati</taxon>
        <taxon>Actinomycetota</taxon>
        <taxon>Actinomycetes</taxon>
        <taxon>Candidatus Nanopelagicales</taxon>
        <taxon>Candidatus Nanopelagicaceae</taxon>
        <taxon>Candidatus Planktophila</taxon>
    </lineage>
</organism>
<sequence length="451" mass="49791">MRKLIVSVLVVLAGATAMATPARAQSCSQPGQGWVQSENARKGDPTWSKGVPFRLSADFSRRKAIDRAEGYFDTTSLRCGESAKLTLVESEKAKVTIYRMGYYDGIGARRFASLSARDGWNFVASEKYLPGQYLFKLQAPNREATFIPLVINNPDVESDLTFISSVITWQTYNQWGGYSLYKGPDGKRETRASEVSFARPYDGDGSGQFRYMEYPVIKAAEKLGLSINYATDFDLDRNPDLTSKTKALVFGGHSEYWTTQMRNAVEAAVDRGVNLIVLGGNTAYNRIDINGETISGVTPWRDLGRPEVTLLGSQYLSLGFKRDMVVETSLWPFDVLKPGAVIKGVVGYEADTPITFNGPPVETIARSSILPFEKSVPSMATYYTRPSGAGALNMATNGWVCAMEDRCPWGHRFDKATQRQIRAVTENILKGAALGPLGNWRMAFTQYNAPS</sequence>
<feature type="chain" id="PRO_5041967526" description="N,N-dimethylformamidase beta subunit-like C-terminal domain-containing protein" evidence="2">
    <location>
        <begin position="20"/>
        <end position="451"/>
    </location>
</feature>